<evidence type="ECO:0000256" key="1">
    <source>
        <dbReference type="ARBA" id="ARBA00022801"/>
    </source>
</evidence>
<dbReference type="InterPro" id="IPR036526">
    <property type="entry name" value="C-N_Hydrolase_sf"/>
</dbReference>
<dbReference type="Pfam" id="PF00795">
    <property type="entry name" value="CN_hydrolase"/>
    <property type="match status" value="1"/>
</dbReference>
<protein>
    <submittedName>
        <fullName evidence="3">Unannotated protein</fullName>
    </submittedName>
</protein>
<keyword evidence="1" id="KW-0378">Hydrolase</keyword>
<dbReference type="InterPro" id="IPR050345">
    <property type="entry name" value="Aliph_Amidase/BUP"/>
</dbReference>
<dbReference type="PANTHER" id="PTHR43674">
    <property type="entry name" value="NITRILASE C965.09-RELATED"/>
    <property type="match status" value="1"/>
</dbReference>
<evidence type="ECO:0000313" key="3">
    <source>
        <dbReference type="EMBL" id="CAB4836152.1"/>
    </source>
</evidence>
<dbReference type="EMBL" id="CAFAAV010000377">
    <property type="protein sequence ID" value="CAB4836152.1"/>
    <property type="molecule type" value="Genomic_DNA"/>
</dbReference>
<dbReference type="InterPro" id="IPR003010">
    <property type="entry name" value="C-N_Hydrolase"/>
</dbReference>
<dbReference type="PROSITE" id="PS50263">
    <property type="entry name" value="CN_HYDROLASE"/>
    <property type="match status" value="1"/>
</dbReference>
<accession>A0A6J7ATC5</accession>
<gene>
    <name evidence="3" type="ORF">UFOPK3099_03041</name>
</gene>
<name>A0A6J7ATC5_9ZZZZ</name>
<dbReference type="AlphaFoldDB" id="A0A6J7ATC5"/>
<organism evidence="3">
    <name type="scientific">freshwater metagenome</name>
    <dbReference type="NCBI Taxonomy" id="449393"/>
    <lineage>
        <taxon>unclassified sequences</taxon>
        <taxon>metagenomes</taxon>
        <taxon>ecological metagenomes</taxon>
    </lineage>
</organism>
<dbReference type="Gene3D" id="3.60.110.10">
    <property type="entry name" value="Carbon-nitrogen hydrolase"/>
    <property type="match status" value="1"/>
</dbReference>
<sequence length="109" mass="11964">MPDPSQDILQGYHNALVMQAGAYQNGAWVVGVAKGGVEEGVDSLGQSMIVAPSGQIVAQTLTTDDEVIVARCDLDWCSRYKNTLFDFERYRRPEVYSRITGQRGAVLPD</sequence>
<dbReference type="GO" id="GO:0016811">
    <property type="term" value="F:hydrolase activity, acting on carbon-nitrogen (but not peptide) bonds, in linear amides"/>
    <property type="evidence" value="ECO:0007669"/>
    <property type="project" value="TreeGrafter"/>
</dbReference>
<evidence type="ECO:0000259" key="2">
    <source>
        <dbReference type="PROSITE" id="PS50263"/>
    </source>
</evidence>
<feature type="domain" description="CN hydrolase" evidence="2">
    <location>
        <begin position="1"/>
        <end position="74"/>
    </location>
</feature>
<proteinExistence type="predicted"/>
<dbReference type="SUPFAM" id="SSF56317">
    <property type="entry name" value="Carbon-nitrogen hydrolase"/>
    <property type="match status" value="1"/>
</dbReference>
<reference evidence="3" key="1">
    <citation type="submission" date="2020-05" db="EMBL/GenBank/DDBJ databases">
        <authorList>
            <person name="Chiriac C."/>
            <person name="Salcher M."/>
            <person name="Ghai R."/>
            <person name="Kavagutti S V."/>
        </authorList>
    </citation>
    <scope>NUCLEOTIDE SEQUENCE</scope>
</reference>
<dbReference type="PANTHER" id="PTHR43674:SF12">
    <property type="entry name" value="NITRILASE C965.09-RELATED"/>
    <property type="match status" value="1"/>
</dbReference>